<proteinExistence type="predicted"/>
<dbReference type="AlphaFoldDB" id="A0A1I1B4T7"/>
<reference evidence="1 2" key="1">
    <citation type="submission" date="2016-10" db="EMBL/GenBank/DDBJ databases">
        <authorList>
            <person name="de Groot N.N."/>
        </authorList>
    </citation>
    <scope>NUCLEOTIDE SEQUENCE [LARGE SCALE GENOMIC DNA]</scope>
    <source>
        <strain evidence="1 2">DSM 23399</strain>
    </source>
</reference>
<evidence type="ECO:0000313" key="1">
    <source>
        <dbReference type="EMBL" id="SFB43563.1"/>
    </source>
</evidence>
<dbReference type="PANTHER" id="PTHR38477:SF1">
    <property type="entry name" value="MUREIN L,D-TRANSPEPTIDASE CATALYTIC DOMAIN FAMILY PROTEIN"/>
    <property type="match status" value="1"/>
</dbReference>
<keyword evidence="2" id="KW-1185">Reference proteome</keyword>
<dbReference type="STRING" id="237018.SAMN04489723_11060"/>
<dbReference type="InterPro" id="IPR032676">
    <property type="entry name" value="YkuD_2"/>
</dbReference>
<organism evidence="1 2">
    <name type="scientific">Algoriphagus aquimarinus</name>
    <dbReference type="NCBI Taxonomy" id="237018"/>
    <lineage>
        <taxon>Bacteria</taxon>
        <taxon>Pseudomonadati</taxon>
        <taxon>Bacteroidota</taxon>
        <taxon>Cytophagia</taxon>
        <taxon>Cytophagales</taxon>
        <taxon>Cyclobacteriaceae</taxon>
        <taxon>Algoriphagus</taxon>
    </lineage>
</organism>
<dbReference type="Pfam" id="PF13645">
    <property type="entry name" value="YkuD_2"/>
    <property type="match status" value="1"/>
</dbReference>
<evidence type="ECO:0000313" key="2">
    <source>
        <dbReference type="Proteomes" id="UP000198790"/>
    </source>
</evidence>
<dbReference type="Proteomes" id="UP000198790">
    <property type="component" value="Unassembled WGS sequence"/>
</dbReference>
<protein>
    <submittedName>
        <fullName evidence="1">L,D-transpeptidase catalytic domain</fullName>
    </submittedName>
</protein>
<accession>A0A1I1B4T7</accession>
<sequence length="230" mass="25215">MLMLSQTLAITFLLFIGIFPNPDFKENSTNTTSIDPVTAIYDGLHIKNGVLPSREVFNLAIQGWNKMKGSLKSKVLTVIDFSLPSTAKRMWVIDPEKGEVLLNSVVSHGRNSGDLMANTFSNVPESFKSSLGFYKTAETYSGKHGYSLRLDGLEKGFNDQARNRAIVIHGADYAREEFAESVGRLGRSLGCPALPSELSAQAIDLIKDGSLLFIFGKDDNYLSKSSLIKA</sequence>
<gene>
    <name evidence="1" type="ORF">SAMN04489723_11060</name>
</gene>
<dbReference type="PANTHER" id="PTHR38477">
    <property type="entry name" value="HYPOTHETICAL EXPORTED PROTEIN"/>
    <property type="match status" value="1"/>
</dbReference>
<dbReference type="EMBL" id="FOKK01000010">
    <property type="protein sequence ID" value="SFB43563.1"/>
    <property type="molecule type" value="Genomic_DNA"/>
</dbReference>
<name>A0A1I1B4T7_9BACT</name>